<feature type="repeat" description="WD" evidence="1">
    <location>
        <begin position="86"/>
        <end position="121"/>
    </location>
</feature>
<keyword evidence="4" id="KW-1185">Reference proteome</keyword>
<keyword evidence="1" id="KW-0853">WD repeat</keyword>
<dbReference type="Proteomes" id="UP000784294">
    <property type="component" value="Unassembled WGS sequence"/>
</dbReference>
<feature type="transmembrane region" description="Helical" evidence="2">
    <location>
        <begin position="161"/>
        <end position="179"/>
    </location>
</feature>
<dbReference type="AlphaFoldDB" id="A0A448XL99"/>
<dbReference type="PANTHER" id="PTHR22874">
    <property type="entry name" value="ACTIVATING MOLECULE IN BECN1-REGULATED AUTOPHAGY PROTEIN 1"/>
    <property type="match status" value="1"/>
</dbReference>
<dbReference type="PROSITE" id="PS50082">
    <property type="entry name" value="WD_REPEATS_2"/>
    <property type="match status" value="1"/>
</dbReference>
<dbReference type="InterPro" id="IPR015943">
    <property type="entry name" value="WD40/YVTN_repeat-like_dom_sf"/>
</dbReference>
<dbReference type="OrthoDB" id="6363363at2759"/>
<dbReference type="PANTHER" id="PTHR22874:SF1">
    <property type="entry name" value="ACTIVATING MOLECULE IN BECN1-REGULATED AUTOPHAGY PROTEIN 1"/>
    <property type="match status" value="1"/>
</dbReference>
<dbReference type="InterPro" id="IPR001680">
    <property type="entry name" value="WD40_rpt"/>
</dbReference>
<dbReference type="Gene3D" id="2.130.10.10">
    <property type="entry name" value="YVTN repeat-like/Quinoprotein amine dehydrogenase"/>
    <property type="match status" value="2"/>
</dbReference>
<protein>
    <submittedName>
        <fullName evidence="3">Uncharacterized protein</fullName>
    </submittedName>
</protein>
<dbReference type="GO" id="GO:0000423">
    <property type="term" value="P:mitophagy"/>
    <property type="evidence" value="ECO:0007669"/>
    <property type="project" value="TreeGrafter"/>
</dbReference>
<keyword evidence="2" id="KW-1133">Transmembrane helix</keyword>
<dbReference type="GO" id="GO:0080008">
    <property type="term" value="C:Cul4-RING E3 ubiquitin ligase complex"/>
    <property type="evidence" value="ECO:0007669"/>
    <property type="project" value="TreeGrafter"/>
</dbReference>
<name>A0A448XL99_9PLAT</name>
<dbReference type="InterPro" id="IPR052596">
    <property type="entry name" value="AMBRA1_autophagy"/>
</dbReference>
<organism evidence="3 4">
    <name type="scientific">Protopolystoma xenopodis</name>
    <dbReference type="NCBI Taxonomy" id="117903"/>
    <lineage>
        <taxon>Eukaryota</taxon>
        <taxon>Metazoa</taxon>
        <taxon>Spiralia</taxon>
        <taxon>Lophotrochozoa</taxon>
        <taxon>Platyhelminthes</taxon>
        <taxon>Monogenea</taxon>
        <taxon>Polyopisthocotylea</taxon>
        <taxon>Polystomatidea</taxon>
        <taxon>Polystomatidae</taxon>
        <taxon>Protopolystoma</taxon>
    </lineage>
</organism>
<reference evidence="3" key="1">
    <citation type="submission" date="2018-11" db="EMBL/GenBank/DDBJ databases">
        <authorList>
            <consortium name="Pathogen Informatics"/>
        </authorList>
    </citation>
    <scope>NUCLEOTIDE SEQUENCE</scope>
</reference>
<sequence>MTIMTAIVDYILRRELGKSFDSNEVRFAEHFTTWRHSEPLLAETSTDSRSTYLLRLNPSYDLVAAAHGNQKIAIYSASSGALAAVCEGHTSSPWTLNFHPAHPYLLVSGCLGGSIHLWDLDCLANFDYSECNGKNNSLKISPTRSWKRGGAIASLVFHPHHPIIVAAWYVILFCVFFIVQNRSQEVVFLDWVSGRTLSVWRFVSDHSRVRWVKFSPNGDLLYTATANPSGHHSCNMTSSVSSRTLSKIKIRDQATSETPGETRRIPRHALLGFLVSQPTSWYLRLG</sequence>
<comment type="caution">
    <text evidence="3">The sequence shown here is derived from an EMBL/GenBank/DDBJ whole genome shotgun (WGS) entry which is preliminary data.</text>
</comment>
<dbReference type="SMART" id="SM00320">
    <property type="entry name" value="WD40"/>
    <property type="match status" value="2"/>
</dbReference>
<keyword evidence="2" id="KW-0472">Membrane</keyword>
<dbReference type="InterPro" id="IPR036322">
    <property type="entry name" value="WD40_repeat_dom_sf"/>
</dbReference>
<dbReference type="GO" id="GO:1990756">
    <property type="term" value="F:ubiquitin-like ligase-substrate adaptor activity"/>
    <property type="evidence" value="ECO:0007669"/>
    <property type="project" value="TreeGrafter"/>
</dbReference>
<dbReference type="Pfam" id="PF00400">
    <property type="entry name" value="WD40"/>
    <property type="match status" value="2"/>
</dbReference>
<evidence type="ECO:0000313" key="4">
    <source>
        <dbReference type="Proteomes" id="UP000784294"/>
    </source>
</evidence>
<dbReference type="SUPFAM" id="SSF50978">
    <property type="entry name" value="WD40 repeat-like"/>
    <property type="match status" value="1"/>
</dbReference>
<dbReference type="EMBL" id="CAAALY010261000">
    <property type="protein sequence ID" value="VEL39357.1"/>
    <property type="molecule type" value="Genomic_DNA"/>
</dbReference>
<gene>
    <name evidence="3" type="ORF">PXEA_LOCUS32797</name>
</gene>
<accession>A0A448XL99</accession>
<evidence type="ECO:0000256" key="2">
    <source>
        <dbReference type="SAM" id="Phobius"/>
    </source>
</evidence>
<feature type="non-terminal residue" evidence="3">
    <location>
        <position position="286"/>
    </location>
</feature>
<dbReference type="GO" id="GO:0000045">
    <property type="term" value="P:autophagosome assembly"/>
    <property type="evidence" value="ECO:0007669"/>
    <property type="project" value="TreeGrafter"/>
</dbReference>
<evidence type="ECO:0000256" key="1">
    <source>
        <dbReference type="PROSITE-ProRule" id="PRU00221"/>
    </source>
</evidence>
<proteinExistence type="predicted"/>
<evidence type="ECO:0000313" key="3">
    <source>
        <dbReference type="EMBL" id="VEL39357.1"/>
    </source>
</evidence>
<keyword evidence="2" id="KW-0812">Transmembrane</keyword>